<keyword evidence="3" id="KW-1185">Reference proteome</keyword>
<dbReference type="PANTHER" id="PTHR23150:SF19">
    <property type="entry name" value="FORMYLGLYCINE-GENERATING ENZYME"/>
    <property type="match status" value="1"/>
</dbReference>
<dbReference type="InterPro" id="IPR051043">
    <property type="entry name" value="Sulfatase_Mod_Factor_Kinase"/>
</dbReference>
<proteinExistence type="predicted"/>
<comment type="caution">
    <text evidence="2">The sequence shown here is derived from an EMBL/GenBank/DDBJ whole genome shotgun (WGS) entry which is preliminary data.</text>
</comment>
<dbReference type="InterPro" id="IPR016187">
    <property type="entry name" value="CTDL_fold"/>
</dbReference>
<dbReference type="RefSeq" id="WP_169228393.1">
    <property type="nucleotide sequence ID" value="NZ_JABBGC010000004.1"/>
</dbReference>
<dbReference type="Pfam" id="PF03781">
    <property type="entry name" value="FGE-sulfatase"/>
    <property type="match status" value="1"/>
</dbReference>
<evidence type="ECO:0000313" key="2">
    <source>
        <dbReference type="EMBL" id="NML41305.1"/>
    </source>
</evidence>
<evidence type="ECO:0000259" key="1">
    <source>
        <dbReference type="Pfam" id="PF03781"/>
    </source>
</evidence>
<organism evidence="2 3">
    <name type="scientific">Chitinophaga fulva</name>
    <dbReference type="NCBI Taxonomy" id="2728842"/>
    <lineage>
        <taxon>Bacteria</taxon>
        <taxon>Pseudomonadati</taxon>
        <taxon>Bacteroidota</taxon>
        <taxon>Chitinophagia</taxon>
        <taxon>Chitinophagales</taxon>
        <taxon>Chitinophagaceae</taxon>
        <taxon>Chitinophaga</taxon>
    </lineage>
</organism>
<reference evidence="2 3" key="1">
    <citation type="submission" date="2020-04" db="EMBL/GenBank/DDBJ databases">
        <title>Chitinophaga sp. G-6-1-13 sp. nov., isolated from soil.</title>
        <authorList>
            <person name="Dahal R.H."/>
            <person name="Chaudhary D.K."/>
        </authorList>
    </citation>
    <scope>NUCLEOTIDE SEQUENCE [LARGE SCALE GENOMIC DNA]</scope>
    <source>
        <strain evidence="2 3">G-6-1-13</strain>
    </source>
</reference>
<name>A0A848GRR4_9BACT</name>
<dbReference type="PANTHER" id="PTHR23150">
    <property type="entry name" value="SULFATASE MODIFYING FACTOR 1, 2"/>
    <property type="match status" value="1"/>
</dbReference>
<evidence type="ECO:0000313" key="3">
    <source>
        <dbReference type="Proteomes" id="UP000583266"/>
    </source>
</evidence>
<dbReference type="AlphaFoldDB" id="A0A848GRR4"/>
<dbReference type="GO" id="GO:0120147">
    <property type="term" value="F:formylglycine-generating oxidase activity"/>
    <property type="evidence" value="ECO:0007669"/>
    <property type="project" value="TreeGrafter"/>
</dbReference>
<dbReference type="EMBL" id="JABBGC010000004">
    <property type="protein sequence ID" value="NML41305.1"/>
    <property type="molecule type" value="Genomic_DNA"/>
</dbReference>
<dbReference type="InterPro" id="IPR005532">
    <property type="entry name" value="SUMF_dom"/>
</dbReference>
<protein>
    <submittedName>
        <fullName evidence="2">Formylglycine-generating enzyme family protein</fullName>
    </submittedName>
</protein>
<gene>
    <name evidence="2" type="ORF">HHL17_29195</name>
</gene>
<dbReference type="Gene3D" id="3.90.1580.10">
    <property type="entry name" value="paralog of FGE (formylglycine-generating enzyme)"/>
    <property type="match status" value="1"/>
</dbReference>
<sequence>MSGFLTYCLQRFTPVLLLLAGVNAVNGQSQRLVHVPAGDYALGRKGYINNPLRTVHTNGFDIAATELTNAEFEKFVQATGYVTDAERNKNALVFSPGLREFRWLEDSTASWRYPNGITRGGIENKMDHPVTTISYRDAIAYCDWAGVRLPTLDEWEIASRAGAATTYFWGDDMMPLSTYANVWHGRDHLQADSTDGYMYTAPVGSFKPNAWGLYDMYGNVFEYCEGRLPTDKPDSRSVHARGGSWWCSKNSCAFFNSVDIGRVKRGASFSNLGFRVVKK</sequence>
<dbReference type="Proteomes" id="UP000583266">
    <property type="component" value="Unassembled WGS sequence"/>
</dbReference>
<accession>A0A848GRR4</accession>
<dbReference type="SUPFAM" id="SSF56436">
    <property type="entry name" value="C-type lectin-like"/>
    <property type="match status" value="1"/>
</dbReference>
<feature type="domain" description="Sulfatase-modifying factor enzyme-like" evidence="1">
    <location>
        <begin position="30"/>
        <end position="278"/>
    </location>
</feature>
<dbReference type="InterPro" id="IPR042095">
    <property type="entry name" value="SUMF_sf"/>
</dbReference>